<evidence type="ECO:0000256" key="10">
    <source>
        <dbReference type="ARBA" id="ARBA00023163"/>
    </source>
</evidence>
<comment type="similarity">
    <text evidence="3">Belongs to the krueppel C2H2-type zinc-finger protein family.</text>
</comment>
<dbReference type="Gene3D" id="3.30.160.60">
    <property type="entry name" value="Classic Zinc Finger"/>
    <property type="match status" value="3"/>
</dbReference>
<feature type="compositionally biased region" description="Polar residues" evidence="13">
    <location>
        <begin position="371"/>
        <end position="381"/>
    </location>
</feature>
<accession>A0A9Q1DNX8</accession>
<feature type="compositionally biased region" description="Low complexity" evidence="13">
    <location>
        <begin position="211"/>
        <end position="225"/>
    </location>
</feature>
<dbReference type="InterPro" id="IPR013087">
    <property type="entry name" value="Znf_C2H2_type"/>
</dbReference>
<evidence type="ECO:0000256" key="12">
    <source>
        <dbReference type="PROSITE-ProRule" id="PRU00042"/>
    </source>
</evidence>
<evidence type="ECO:0000259" key="14">
    <source>
        <dbReference type="PROSITE" id="PS50157"/>
    </source>
</evidence>
<comment type="caution">
    <text evidence="16">The sequence shown here is derived from an EMBL/GenBank/DDBJ whole genome shotgun (WGS) entry which is preliminary data.</text>
</comment>
<dbReference type="Proteomes" id="UP001152803">
    <property type="component" value="Unassembled WGS sequence"/>
</dbReference>
<dbReference type="InterPro" id="IPR003309">
    <property type="entry name" value="SCAN_dom"/>
</dbReference>
<keyword evidence="4" id="KW-0479">Metal-binding</keyword>
<dbReference type="EMBL" id="JAFJMO010000005">
    <property type="protein sequence ID" value="KAJ8275876.1"/>
    <property type="molecule type" value="Genomic_DNA"/>
</dbReference>
<reference evidence="16" key="1">
    <citation type="journal article" date="2023" name="Science">
        <title>Genome structures resolve the early diversification of teleost fishes.</title>
        <authorList>
            <person name="Parey E."/>
            <person name="Louis A."/>
            <person name="Montfort J."/>
            <person name="Bouchez O."/>
            <person name="Roques C."/>
            <person name="Iampietro C."/>
            <person name="Lluch J."/>
            <person name="Castinel A."/>
            <person name="Donnadieu C."/>
            <person name="Desvignes T."/>
            <person name="Floi Bucao C."/>
            <person name="Jouanno E."/>
            <person name="Wen M."/>
            <person name="Mejri S."/>
            <person name="Dirks R."/>
            <person name="Jansen H."/>
            <person name="Henkel C."/>
            <person name="Chen W.J."/>
            <person name="Zahm M."/>
            <person name="Cabau C."/>
            <person name="Klopp C."/>
            <person name="Thompson A.W."/>
            <person name="Robinson-Rechavi M."/>
            <person name="Braasch I."/>
            <person name="Lecointre G."/>
            <person name="Bobe J."/>
            <person name="Postlethwait J.H."/>
            <person name="Berthelot C."/>
            <person name="Roest Crollius H."/>
            <person name="Guiguen Y."/>
        </authorList>
    </citation>
    <scope>NUCLEOTIDE SEQUENCE</scope>
    <source>
        <strain evidence="16">Concon-B</strain>
    </source>
</reference>
<keyword evidence="10" id="KW-0804">Transcription</keyword>
<dbReference type="PROSITE" id="PS50157">
    <property type="entry name" value="ZINC_FINGER_C2H2_2"/>
    <property type="match status" value="3"/>
</dbReference>
<dbReference type="FunFam" id="3.30.160.60:FF:000771">
    <property type="entry name" value="zinc finger protein 648"/>
    <property type="match status" value="1"/>
</dbReference>
<dbReference type="GO" id="GO:0005634">
    <property type="term" value="C:nucleus"/>
    <property type="evidence" value="ECO:0007669"/>
    <property type="project" value="UniProtKB-SubCell"/>
</dbReference>
<evidence type="ECO:0000313" key="16">
    <source>
        <dbReference type="EMBL" id="KAJ8275876.1"/>
    </source>
</evidence>
<evidence type="ECO:0000256" key="13">
    <source>
        <dbReference type="SAM" id="MobiDB-lite"/>
    </source>
</evidence>
<dbReference type="GO" id="GO:0000981">
    <property type="term" value="F:DNA-binding transcription factor activity, RNA polymerase II-specific"/>
    <property type="evidence" value="ECO:0007669"/>
    <property type="project" value="TreeGrafter"/>
</dbReference>
<evidence type="ECO:0000256" key="2">
    <source>
        <dbReference type="ARBA" id="ARBA00004123"/>
    </source>
</evidence>
<dbReference type="Gene3D" id="1.10.4020.10">
    <property type="entry name" value="DNA breaking-rejoining enzymes"/>
    <property type="match status" value="1"/>
</dbReference>
<gene>
    <name evidence="16" type="ORF">COCON_G00076280</name>
</gene>
<evidence type="ECO:0000256" key="9">
    <source>
        <dbReference type="ARBA" id="ARBA00023125"/>
    </source>
</evidence>
<dbReference type="InterPro" id="IPR036236">
    <property type="entry name" value="Znf_C2H2_sf"/>
</dbReference>
<evidence type="ECO:0000256" key="6">
    <source>
        <dbReference type="ARBA" id="ARBA00022771"/>
    </source>
</evidence>
<evidence type="ECO:0000256" key="4">
    <source>
        <dbReference type="ARBA" id="ARBA00022723"/>
    </source>
</evidence>
<evidence type="ECO:0000259" key="15">
    <source>
        <dbReference type="PROSITE" id="PS50804"/>
    </source>
</evidence>
<dbReference type="FunFam" id="3.30.160.60:FF:001442">
    <property type="entry name" value="zinc finger protein 696"/>
    <property type="match status" value="1"/>
</dbReference>
<dbReference type="GO" id="GO:0008270">
    <property type="term" value="F:zinc ion binding"/>
    <property type="evidence" value="ECO:0007669"/>
    <property type="project" value="UniProtKB-KW"/>
</dbReference>
<dbReference type="InterPro" id="IPR038269">
    <property type="entry name" value="SCAN_sf"/>
</dbReference>
<feature type="domain" description="C2H2-type" evidence="14">
    <location>
        <begin position="508"/>
        <end position="535"/>
    </location>
</feature>
<evidence type="ECO:0000256" key="11">
    <source>
        <dbReference type="ARBA" id="ARBA00023242"/>
    </source>
</evidence>
<dbReference type="OrthoDB" id="6077919at2759"/>
<dbReference type="SUPFAM" id="SSF57667">
    <property type="entry name" value="beta-beta-alpha zinc fingers"/>
    <property type="match status" value="2"/>
</dbReference>
<sequence>MDLVQFVASLLDLHKQQLQALARQGEIQAAVLSRLLDKDGPGPRGQGLRMPRLKVEEGNTEVYLSVFEQAAASCKLPRAEWGAKLARLMGQEVLEDKCPISTSSTLPDYDALKARILSKAWAEEDQSRQDFFSVRYDPLKGVRELGRSLDWAAKRWLRPEHRTAVQVEQQVAMKQFVSLLPDEAGVWVHRQHPRDMEEAIRLAEECLSLSSEESCSTSTTPTRQTDTSDRQTEPGDTGTTKRRICDPTGIKENITKSFLNKLDTVKLESVHFSLDIPELEVIFLEEEGLDEKKSLKQEVYEQGFHSPQIPTDREHAPQSALLCMQDSLQQECTDRRGRLRTKDHSSLAAVERILVASSERHKGTVPPLSQPRRSGSITQPHLATPTPSEPAPTTCEVLSVSPHLAPPLLCSSALSRYQDAMVNGCLKDREDFRWRPFLSRLGQKRKHPHTMHESSLPTWIQETLPQPHKPRTPADRTYTHCCPDCGRSFTQVSSLQEHRNIHTGEKPFCCEQCGKAFHHRRTLNKHSRVHSGERPFHCLQCGWTFKLKDALKRHQLTHNRDKSSSSCLAITCQPPE</sequence>
<dbReference type="GO" id="GO:0000978">
    <property type="term" value="F:RNA polymerase II cis-regulatory region sequence-specific DNA binding"/>
    <property type="evidence" value="ECO:0007669"/>
    <property type="project" value="TreeGrafter"/>
</dbReference>
<feature type="domain" description="C2H2-type" evidence="14">
    <location>
        <begin position="536"/>
        <end position="563"/>
    </location>
</feature>
<keyword evidence="17" id="KW-1185">Reference proteome</keyword>
<dbReference type="FunFam" id="3.30.160.60:FF:000100">
    <property type="entry name" value="Zinc finger 45-like"/>
    <property type="match status" value="1"/>
</dbReference>
<keyword evidence="9" id="KW-0238">DNA-binding</keyword>
<evidence type="ECO:0000256" key="5">
    <source>
        <dbReference type="ARBA" id="ARBA00022737"/>
    </source>
</evidence>
<keyword evidence="5" id="KW-0677">Repeat</keyword>
<feature type="region of interest" description="Disordered" evidence="13">
    <location>
        <begin position="359"/>
        <end position="394"/>
    </location>
</feature>
<keyword evidence="7" id="KW-0862">Zinc</keyword>
<evidence type="ECO:0000256" key="8">
    <source>
        <dbReference type="ARBA" id="ARBA00023015"/>
    </source>
</evidence>
<dbReference type="PANTHER" id="PTHR23226">
    <property type="entry name" value="ZINC FINGER AND SCAN DOMAIN-CONTAINING"/>
    <property type="match status" value="1"/>
</dbReference>
<evidence type="ECO:0000313" key="17">
    <source>
        <dbReference type="Proteomes" id="UP001152803"/>
    </source>
</evidence>
<dbReference type="SMART" id="SM00431">
    <property type="entry name" value="SCAN"/>
    <property type="match status" value="1"/>
</dbReference>
<organism evidence="16 17">
    <name type="scientific">Conger conger</name>
    <name type="common">Conger eel</name>
    <name type="synonym">Muraena conger</name>
    <dbReference type="NCBI Taxonomy" id="82655"/>
    <lineage>
        <taxon>Eukaryota</taxon>
        <taxon>Metazoa</taxon>
        <taxon>Chordata</taxon>
        <taxon>Craniata</taxon>
        <taxon>Vertebrata</taxon>
        <taxon>Euteleostomi</taxon>
        <taxon>Actinopterygii</taxon>
        <taxon>Neopterygii</taxon>
        <taxon>Teleostei</taxon>
        <taxon>Anguilliformes</taxon>
        <taxon>Congridae</taxon>
        <taxon>Conger</taxon>
    </lineage>
</organism>
<dbReference type="SUPFAM" id="SSF47353">
    <property type="entry name" value="Retrovirus capsid dimerization domain-like"/>
    <property type="match status" value="1"/>
</dbReference>
<keyword evidence="11" id="KW-0539">Nucleus</keyword>
<protein>
    <submittedName>
        <fullName evidence="16">Uncharacterized protein</fullName>
    </submittedName>
</protein>
<evidence type="ECO:0000256" key="7">
    <source>
        <dbReference type="ARBA" id="ARBA00022833"/>
    </source>
</evidence>
<keyword evidence="8" id="KW-0805">Transcription regulation</keyword>
<dbReference type="Pfam" id="PF02023">
    <property type="entry name" value="SCAN"/>
    <property type="match status" value="1"/>
</dbReference>
<keyword evidence="6 12" id="KW-0863">Zinc-finger</keyword>
<feature type="compositionally biased region" description="Low complexity" evidence="13">
    <location>
        <begin position="383"/>
        <end position="394"/>
    </location>
</feature>
<dbReference type="PROSITE" id="PS00028">
    <property type="entry name" value="ZINC_FINGER_C2H2_1"/>
    <property type="match status" value="3"/>
</dbReference>
<comment type="subcellular location">
    <subcellularLocation>
        <location evidence="2">Nucleus</location>
    </subcellularLocation>
</comment>
<evidence type="ECO:0000256" key="1">
    <source>
        <dbReference type="ARBA" id="ARBA00003767"/>
    </source>
</evidence>
<comment type="function">
    <text evidence="1">May be involved in transcriptional regulation.</text>
</comment>
<dbReference type="PROSITE" id="PS50804">
    <property type="entry name" value="SCAN_BOX"/>
    <property type="match status" value="1"/>
</dbReference>
<name>A0A9Q1DNX8_CONCO</name>
<dbReference type="SMART" id="SM00355">
    <property type="entry name" value="ZnF_C2H2"/>
    <property type="match status" value="3"/>
</dbReference>
<dbReference type="AlphaFoldDB" id="A0A9Q1DNX8"/>
<dbReference type="Pfam" id="PF00096">
    <property type="entry name" value="zf-C2H2"/>
    <property type="match status" value="2"/>
</dbReference>
<feature type="region of interest" description="Disordered" evidence="13">
    <location>
        <begin position="211"/>
        <end position="246"/>
    </location>
</feature>
<evidence type="ECO:0000256" key="3">
    <source>
        <dbReference type="ARBA" id="ARBA00006991"/>
    </source>
</evidence>
<feature type="domain" description="SCAN box" evidence="15">
    <location>
        <begin position="128"/>
        <end position="205"/>
    </location>
</feature>
<dbReference type="PANTHER" id="PTHR23226:SF240">
    <property type="entry name" value="GASTRULA ZINC FINGER PROTEIN XLCGF26.1-LIKE-RELATED"/>
    <property type="match status" value="1"/>
</dbReference>
<proteinExistence type="inferred from homology"/>
<feature type="domain" description="C2H2-type" evidence="14">
    <location>
        <begin position="480"/>
        <end position="507"/>
    </location>
</feature>